<dbReference type="InterPro" id="IPR015421">
    <property type="entry name" value="PyrdxlP-dep_Trfase_major"/>
</dbReference>
<accession>A0A831M0P5</accession>
<proteinExistence type="predicted"/>
<feature type="non-terminal residue" evidence="2">
    <location>
        <position position="112"/>
    </location>
</feature>
<gene>
    <name evidence="2" type="ORF">ENN52_00970</name>
</gene>
<protein>
    <submittedName>
        <fullName evidence="2">Pyridoxal phosphate-dependent aminotransferase</fullName>
    </submittedName>
</protein>
<reference evidence="2" key="1">
    <citation type="journal article" date="2020" name="mSystems">
        <title>Genome- and Community-Level Interaction Insights into Carbon Utilization and Element Cycling Functions of Hydrothermarchaeota in Hydrothermal Sediment.</title>
        <authorList>
            <person name="Zhou Z."/>
            <person name="Liu Y."/>
            <person name="Xu W."/>
            <person name="Pan J."/>
            <person name="Luo Z.H."/>
            <person name="Li M."/>
        </authorList>
    </citation>
    <scope>NUCLEOTIDE SEQUENCE</scope>
    <source>
        <strain evidence="2">SpSt-1183</strain>
    </source>
</reference>
<dbReference type="Pfam" id="PF00155">
    <property type="entry name" value="Aminotran_1_2"/>
    <property type="match status" value="1"/>
</dbReference>
<dbReference type="AlphaFoldDB" id="A0A831M0P5"/>
<dbReference type="GO" id="GO:0030170">
    <property type="term" value="F:pyridoxal phosphate binding"/>
    <property type="evidence" value="ECO:0007669"/>
    <property type="project" value="InterPro"/>
</dbReference>
<dbReference type="EMBL" id="DSBY01000047">
    <property type="protein sequence ID" value="HDS62708.1"/>
    <property type="molecule type" value="Genomic_DNA"/>
</dbReference>
<dbReference type="SUPFAM" id="SSF53383">
    <property type="entry name" value="PLP-dependent transferases"/>
    <property type="match status" value="1"/>
</dbReference>
<dbReference type="Proteomes" id="UP000885648">
    <property type="component" value="Unassembled WGS sequence"/>
</dbReference>
<name>A0A831M0P5_9EURY</name>
<organism evidence="2">
    <name type="scientific">Methanofollis liminatans</name>
    <dbReference type="NCBI Taxonomy" id="2201"/>
    <lineage>
        <taxon>Archaea</taxon>
        <taxon>Methanobacteriati</taxon>
        <taxon>Methanobacteriota</taxon>
        <taxon>Stenosarchaea group</taxon>
        <taxon>Methanomicrobia</taxon>
        <taxon>Methanomicrobiales</taxon>
        <taxon>Methanomicrobiaceae</taxon>
        <taxon>Methanofollis</taxon>
    </lineage>
</organism>
<dbReference type="InterPro" id="IPR015424">
    <property type="entry name" value="PyrdxlP-dep_Trfase"/>
</dbReference>
<sequence length="112" mass="12337">MEQIFAIRTEPHIDALTMPENLRIGQMIARQRNACSLAGCKERYYNFALGQSPFPVPPALVKALASAADRGEYAAAEGIDLLRTAVAAFYRRHFGLAVEPDRVFIGNGTKEL</sequence>
<dbReference type="GO" id="GO:0008483">
    <property type="term" value="F:transaminase activity"/>
    <property type="evidence" value="ECO:0007669"/>
    <property type="project" value="UniProtKB-KW"/>
</dbReference>
<keyword evidence="2" id="KW-0808">Transferase</keyword>
<keyword evidence="2" id="KW-0032">Aminotransferase</keyword>
<evidence type="ECO:0000313" key="2">
    <source>
        <dbReference type="EMBL" id="HDS62708.1"/>
    </source>
</evidence>
<dbReference type="InterPro" id="IPR004839">
    <property type="entry name" value="Aminotransferase_I/II_large"/>
</dbReference>
<comment type="caution">
    <text evidence="2">The sequence shown here is derived from an EMBL/GenBank/DDBJ whole genome shotgun (WGS) entry which is preliminary data.</text>
</comment>
<evidence type="ECO:0000259" key="1">
    <source>
        <dbReference type="Pfam" id="PF00155"/>
    </source>
</evidence>
<feature type="domain" description="Aminotransferase class I/classII large" evidence="1">
    <location>
        <begin position="45"/>
        <end position="112"/>
    </location>
</feature>
<dbReference type="Gene3D" id="3.40.640.10">
    <property type="entry name" value="Type I PLP-dependent aspartate aminotransferase-like (Major domain)"/>
    <property type="match status" value="1"/>
</dbReference>